<dbReference type="Gene3D" id="3.90.550.10">
    <property type="entry name" value="Spore Coat Polysaccharide Biosynthesis Protein SpsA, Chain A"/>
    <property type="match status" value="1"/>
</dbReference>
<dbReference type="EMBL" id="KY710727">
    <property type="protein sequence ID" value="AXY99965.1"/>
    <property type="molecule type" value="Genomic_DNA"/>
</dbReference>
<protein>
    <submittedName>
        <fullName evidence="5">Gt4</fullName>
    </submittedName>
</protein>
<dbReference type="PANTHER" id="PTHR43685:SF5">
    <property type="entry name" value="GLYCOSYLTRANSFERASE EPSE-RELATED"/>
    <property type="match status" value="1"/>
</dbReference>
<evidence type="ECO:0000256" key="2">
    <source>
        <dbReference type="ARBA" id="ARBA00022676"/>
    </source>
</evidence>
<proteinExistence type="inferred from homology"/>
<evidence type="ECO:0000256" key="3">
    <source>
        <dbReference type="ARBA" id="ARBA00022679"/>
    </source>
</evidence>
<dbReference type="Pfam" id="PF00535">
    <property type="entry name" value="Glycos_transf_2"/>
    <property type="match status" value="1"/>
</dbReference>
<evidence type="ECO:0000256" key="1">
    <source>
        <dbReference type="ARBA" id="ARBA00006739"/>
    </source>
</evidence>
<keyword evidence="3" id="KW-0808">Transferase</keyword>
<accession>A0A385JNP0</accession>
<name>A0A385JNP0_9GAMM</name>
<dbReference type="InterPro" id="IPR029044">
    <property type="entry name" value="Nucleotide-diphossugar_trans"/>
</dbReference>
<reference evidence="5" key="1">
    <citation type="journal article" date="2017" name="PLoS ONE">
        <title>Genetic diversity of the O antigens of Proteus species and the development of a suspension array for molecular serotyping.</title>
        <authorList>
            <person name="Yu X."/>
            <person name="Torzewska A."/>
            <person name="Zhang X."/>
            <person name="Yin Z."/>
            <person name="Drzewiecka D."/>
            <person name="Cao H."/>
            <person name="Liu B."/>
            <person name="Knirel Y.A."/>
            <person name="Rozalski A."/>
            <person name="Wang L."/>
        </authorList>
    </citation>
    <scope>NUCLEOTIDE SEQUENCE</scope>
    <source>
        <strain evidence="5">G2655</strain>
    </source>
</reference>
<organism evidence="5">
    <name type="scientific">Proteus penneri</name>
    <dbReference type="NCBI Taxonomy" id="102862"/>
    <lineage>
        <taxon>Bacteria</taxon>
        <taxon>Pseudomonadati</taxon>
        <taxon>Pseudomonadota</taxon>
        <taxon>Gammaproteobacteria</taxon>
        <taxon>Enterobacterales</taxon>
        <taxon>Morganellaceae</taxon>
        <taxon>Proteus</taxon>
    </lineage>
</organism>
<dbReference type="SUPFAM" id="SSF53448">
    <property type="entry name" value="Nucleotide-diphospho-sugar transferases"/>
    <property type="match status" value="1"/>
</dbReference>
<feature type="domain" description="Glycosyltransferase 2-like" evidence="4">
    <location>
        <begin position="10"/>
        <end position="174"/>
    </location>
</feature>
<dbReference type="GO" id="GO:0016757">
    <property type="term" value="F:glycosyltransferase activity"/>
    <property type="evidence" value="ECO:0007669"/>
    <property type="project" value="UniProtKB-KW"/>
</dbReference>
<sequence>MTMNTNNIAIIMSVYKNDKLEYIKESIDSILYQKNVTPLLFIYIDGLIPNPIFNFLESLEKEKNIILIKNKENKGLSFALNTLIDNVLSYPRIEYIARMDSDDISLPQRLYKQKIFMDRHKKIDILGTGCEEFGTSYALTEKKPPSSHEELKDFSITRCPFIHPSVMFRRRVFEHGNRYPTHTCFTEDMAFWLELLYKDYKFHNLSDILLKYRLEDNTMSRRAGFSKAKSEVSLRLGYMFLLNKFSLKNTLLICSRYFFHLLPPKLMSLAYKYLR</sequence>
<dbReference type="InterPro" id="IPR001173">
    <property type="entry name" value="Glyco_trans_2-like"/>
</dbReference>
<evidence type="ECO:0000259" key="4">
    <source>
        <dbReference type="Pfam" id="PF00535"/>
    </source>
</evidence>
<keyword evidence="2" id="KW-0328">Glycosyltransferase</keyword>
<dbReference type="AlphaFoldDB" id="A0A385JNP0"/>
<comment type="similarity">
    <text evidence="1">Belongs to the glycosyltransferase 2 family.</text>
</comment>
<dbReference type="InterPro" id="IPR050834">
    <property type="entry name" value="Glycosyltransf_2"/>
</dbReference>
<dbReference type="PANTHER" id="PTHR43685">
    <property type="entry name" value="GLYCOSYLTRANSFERASE"/>
    <property type="match status" value="1"/>
</dbReference>
<evidence type="ECO:0000313" key="5">
    <source>
        <dbReference type="EMBL" id="AXY99965.1"/>
    </source>
</evidence>